<dbReference type="GO" id="GO:0008235">
    <property type="term" value="F:metalloexopeptidase activity"/>
    <property type="evidence" value="ECO:0007669"/>
    <property type="project" value="InterPro"/>
</dbReference>
<dbReference type="AlphaFoldDB" id="A0A367RM12"/>
<protein>
    <submittedName>
        <fullName evidence="2">Peptidase M28</fullName>
    </submittedName>
</protein>
<dbReference type="EMBL" id="LXQD01000131">
    <property type="protein sequence ID" value="RCJ36901.1"/>
    <property type="molecule type" value="Genomic_DNA"/>
</dbReference>
<dbReference type="Proteomes" id="UP000252107">
    <property type="component" value="Unassembled WGS sequence"/>
</dbReference>
<evidence type="ECO:0000259" key="1">
    <source>
        <dbReference type="Pfam" id="PF04389"/>
    </source>
</evidence>
<comment type="caution">
    <text evidence="2">The sequence shown here is derived from an EMBL/GenBank/DDBJ whole genome shotgun (WGS) entry which is preliminary data.</text>
</comment>
<dbReference type="GO" id="GO:0006508">
    <property type="term" value="P:proteolysis"/>
    <property type="evidence" value="ECO:0007669"/>
    <property type="project" value="InterPro"/>
</dbReference>
<sequence>MKKWIWLGLLVLVAVAVVSSRGTAFNGFFEQRPSPVIVERIPIETPQPPQLQEVKITPQVSADKLLTHIQKLNFQRYTTIERSLTRTYITTELQKLGWKPQLEKFADGVNVFAERQGTDKTAGAILVAAHYDTVALSPGADDNATGIAVILEVARLLASRPMPRTLQLAFFDKEEAGLLGSRAFVAKAARLKNLRGVIVMDMVGYACYTPGCQAYPTGLPIAPPSNKGDFLAVIGDAEHLPLLNAFQNSQSLTSNTLNQEVSNLPPVLRLPIPLKGLLTPDTLRSDHAPFWYQGVGAVLVTDTANLRTPHYHQPSDIPATIERSFFTGAAQIVVNATNNLVENNNILETQPPT</sequence>
<dbReference type="SUPFAM" id="SSF53187">
    <property type="entry name" value="Zn-dependent exopeptidases"/>
    <property type="match status" value="1"/>
</dbReference>
<reference evidence="2" key="1">
    <citation type="submission" date="2016-04" db="EMBL/GenBank/DDBJ databases">
        <authorList>
            <person name="Tabuchi Yagui T.R."/>
        </authorList>
    </citation>
    <scope>NUCLEOTIDE SEQUENCE [LARGE SCALE GENOMIC DNA]</scope>
    <source>
        <strain evidence="2">NIES-26</strain>
    </source>
</reference>
<name>A0A367RM12_9NOSO</name>
<dbReference type="PANTHER" id="PTHR12147:SF26">
    <property type="entry name" value="PEPTIDASE M28 DOMAIN-CONTAINING PROTEIN"/>
    <property type="match status" value="1"/>
</dbReference>
<dbReference type="PANTHER" id="PTHR12147">
    <property type="entry name" value="METALLOPEPTIDASE M28 FAMILY MEMBER"/>
    <property type="match status" value="1"/>
</dbReference>
<accession>A0A367RM12</accession>
<keyword evidence="3" id="KW-1185">Reference proteome</keyword>
<gene>
    <name evidence="2" type="ORF">A6770_14825</name>
</gene>
<dbReference type="InterPro" id="IPR045175">
    <property type="entry name" value="M28_fam"/>
</dbReference>
<evidence type="ECO:0000313" key="2">
    <source>
        <dbReference type="EMBL" id="RCJ36901.1"/>
    </source>
</evidence>
<dbReference type="Pfam" id="PF04389">
    <property type="entry name" value="Peptidase_M28"/>
    <property type="match status" value="1"/>
</dbReference>
<proteinExistence type="predicted"/>
<dbReference type="Gene3D" id="3.40.630.10">
    <property type="entry name" value="Zn peptidases"/>
    <property type="match status" value="1"/>
</dbReference>
<evidence type="ECO:0000313" key="3">
    <source>
        <dbReference type="Proteomes" id="UP000252107"/>
    </source>
</evidence>
<dbReference type="InterPro" id="IPR007484">
    <property type="entry name" value="Peptidase_M28"/>
</dbReference>
<organism evidence="2 3">
    <name type="scientific">Nostoc minutum NIES-26</name>
    <dbReference type="NCBI Taxonomy" id="1844469"/>
    <lineage>
        <taxon>Bacteria</taxon>
        <taxon>Bacillati</taxon>
        <taxon>Cyanobacteriota</taxon>
        <taxon>Cyanophyceae</taxon>
        <taxon>Nostocales</taxon>
        <taxon>Nostocaceae</taxon>
        <taxon>Nostoc</taxon>
    </lineage>
</organism>
<feature type="domain" description="Peptidase M28" evidence="1">
    <location>
        <begin position="110"/>
        <end position="214"/>
    </location>
</feature>